<reference evidence="2 3" key="1">
    <citation type="submission" date="2021-01" db="EMBL/GenBank/DDBJ databases">
        <title>Sequencing the genomes of 1000 actinobacteria strains.</title>
        <authorList>
            <person name="Klenk H.-P."/>
        </authorList>
    </citation>
    <scope>NUCLEOTIDE SEQUENCE [LARGE SCALE GENOMIC DNA]</scope>
    <source>
        <strain evidence="2 3">DSM 18662</strain>
    </source>
</reference>
<keyword evidence="1" id="KW-0812">Transmembrane</keyword>
<proteinExistence type="predicted"/>
<sequence length="76" mass="8070">MKIDWTALGVVSAVSVVSTVLFVLLLSLGVRFVSAARLRANQGETSAAVLGFGYTFIALAGLLVLFGIYLIVPQFH</sequence>
<dbReference type="Proteomes" id="UP000704762">
    <property type="component" value="Unassembled WGS sequence"/>
</dbReference>
<protein>
    <recommendedName>
        <fullName evidence="4">DUF4190 domain-containing protein</fullName>
    </recommendedName>
</protein>
<accession>A0ABS2RJB2</accession>
<feature type="transmembrane region" description="Helical" evidence="1">
    <location>
        <begin position="51"/>
        <end position="72"/>
    </location>
</feature>
<evidence type="ECO:0000313" key="2">
    <source>
        <dbReference type="EMBL" id="MBM7799090.1"/>
    </source>
</evidence>
<evidence type="ECO:0000256" key="1">
    <source>
        <dbReference type="SAM" id="Phobius"/>
    </source>
</evidence>
<keyword evidence="3" id="KW-1185">Reference proteome</keyword>
<keyword evidence="1" id="KW-0472">Membrane</keyword>
<comment type="caution">
    <text evidence="2">The sequence shown here is derived from an EMBL/GenBank/DDBJ whole genome shotgun (WGS) entry which is preliminary data.</text>
</comment>
<name>A0ABS2RJB2_9ACTN</name>
<organism evidence="2 3">
    <name type="scientific">Microlunatus panaciterrae</name>
    <dbReference type="NCBI Taxonomy" id="400768"/>
    <lineage>
        <taxon>Bacteria</taxon>
        <taxon>Bacillati</taxon>
        <taxon>Actinomycetota</taxon>
        <taxon>Actinomycetes</taxon>
        <taxon>Propionibacteriales</taxon>
        <taxon>Propionibacteriaceae</taxon>
        <taxon>Microlunatus</taxon>
    </lineage>
</organism>
<evidence type="ECO:0008006" key="4">
    <source>
        <dbReference type="Google" id="ProtNLM"/>
    </source>
</evidence>
<keyword evidence="1" id="KW-1133">Transmembrane helix</keyword>
<gene>
    <name evidence="2" type="ORF">JOE57_002011</name>
</gene>
<evidence type="ECO:0000313" key="3">
    <source>
        <dbReference type="Proteomes" id="UP000704762"/>
    </source>
</evidence>
<dbReference type="EMBL" id="JAFBCF010000001">
    <property type="protein sequence ID" value="MBM7799090.1"/>
    <property type="molecule type" value="Genomic_DNA"/>
</dbReference>
<dbReference type="RefSeq" id="WP_204917619.1">
    <property type="nucleotide sequence ID" value="NZ_BAAAQP010000002.1"/>
</dbReference>